<feature type="compositionally biased region" description="Polar residues" evidence="1">
    <location>
        <begin position="34"/>
        <end position="47"/>
    </location>
</feature>
<sequence>MRPESAFFGELEEKLELLSLESFDDPEGGANLIVDTTFSDTHPSSLTLPYEDDEDFEACDACVYDPDMFSPSSPHMSFASPTESLGSAREKPLPSTPTSSNLRVWTPLPPPSTPKLTRTPLSSSPSSTRSSISPHSFASLPYTPPHSPKQPLTRSRPPSVSARAHPTHTTFPSISSTLSNLEERNSETEKRSGVYVTDMFTSEPEVVTEDGQDFVLASPPSRKSSRDALRELADATQLPATISSLSQRRTRPQLPMLSTSVSSPQLRPAPRKSSLSSPISVKTPSTASTILAANHYQSMSRSHTFPAVPDLDESAERELSSRWSIDSTGPRPSNPPSGARTPVPEPPSSPTKTRKRDRLLSFISRKSTSKSSPDGNTPTLTELDFDSRRSSKRTSKMTAHTSLSTLSLGTPTLSESMPYPPIPISASTSTSTPVSVSTSSSVSSLSTPIDSHPNLPIDPFSSSPTCSDFSYIPDPFSSATYIDLPESAPLEPTLPLPTPGTPTASFLIPVRPSTNVPILSAFSLRRKLRRKRKLIVSHPALSPSPTHQSESSFDDERDVLEMQVRGERMYKSILRWCETFGPVKNVENKGDGLHIYWKDWETAETVCRISGQVQIPNIGTVTMAWQYVK</sequence>
<feature type="compositionally biased region" description="Polar residues" evidence="1">
    <location>
        <begin position="167"/>
        <end position="180"/>
    </location>
</feature>
<feature type="compositionally biased region" description="Low complexity" evidence="1">
    <location>
        <begin position="401"/>
        <end position="414"/>
    </location>
</feature>
<feature type="compositionally biased region" description="Basic and acidic residues" evidence="1">
    <location>
        <begin position="181"/>
        <end position="192"/>
    </location>
</feature>
<feature type="region of interest" description="Disordered" evidence="1">
    <location>
        <begin position="22"/>
        <end position="48"/>
    </location>
</feature>
<feature type="compositionally biased region" description="Low complexity" evidence="1">
    <location>
        <begin position="114"/>
        <end position="134"/>
    </location>
</feature>
<dbReference type="AlphaFoldDB" id="A0AAW0G0M4"/>
<feature type="compositionally biased region" description="Polar residues" evidence="1">
    <location>
        <begin position="70"/>
        <end position="85"/>
    </location>
</feature>
<feature type="compositionally biased region" description="Low complexity" evidence="1">
    <location>
        <begin position="361"/>
        <end position="372"/>
    </location>
</feature>
<feature type="compositionally biased region" description="Polar residues" evidence="1">
    <location>
        <begin position="273"/>
        <end position="284"/>
    </location>
</feature>
<feature type="compositionally biased region" description="Polar residues" evidence="1">
    <location>
        <begin position="238"/>
        <end position="247"/>
    </location>
</feature>
<evidence type="ECO:0000313" key="2">
    <source>
        <dbReference type="EMBL" id="KAK7683112.1"/>
    </source>
</evidence>
<accession>A0AAW0G0M4</accession>
<comment type="caution">
    <text evidence="2">The sequence shown here is derived from an EMBL/GenBank/DDBJ whole genome shotgun (WGS) entry which is preliminary data.</text>
</comment>
<dbReference type="EMBL" id="JASBNA010000032">
    <property type="protein sequence ID" value="KAK7683112.1"/>
    <property type="molecule type" value="Genomic_DNA"/>
</dbReference>
<feature type="compositionally biased region" description="Polar residues" evidence="1">
    <location>
        <begin position="321"/>
        <end position="331"/>
    </location>
</feature>
<evidence type="ECO:0000256" key="1">
    <source>
        <dbReference type="SAM" id="MobiDB-lite"/>
    </source>
</evidence>
<organism evidence="2 3">
    <name type="scientific">Cerrena zonata</name>
    <dbReference type="NCBI Taxonomy" id="2478898"/>
    <lineage>
        <taxon>Eukaryota</taxon>
        <taxon>Fungi</taxon>
        <taxon>Dikarya</taxon>
        <taxon>Basidiomycota</taxon>
        <taxon>Agaricomycotina</taxon>
        <taxon>Agaricomycetes</taxon>
        <taxon>Polyporales</taxon>
        <taxon>Cerrenaceae</taxon>
        <taxon>Cerrena</taxon>
    </lineage>
</organism>
<feature type="region of interest" description="Disordered" evidence="1">
    <location>
        <begin position="70"/>
        <end position="284"/>
    </location>
</feature>
<protein>
    <submittedName>
        <fullName evidence="2">Uncharacterized protein</fullName>
    </submittedName>
</protein>
<proteinExistence type="predicted"/>
<evidence type="ECO:0000313" key="3">
    <source>
        <dbReference type="Proteomes" id="UP001385951"/>
    </source>
</evidence>
<reference evidence="2 3" key="1">
    <citation type="submission" date="2022-09" db="EMBL/GenBank/DDBJ databases">
        <authorList>
            <person name="Palmer J.M."/>
        </authorList>
    </citation>
    <scope>NUCLEOTIDE SEQUENCE [LARGE SCALE GENOMIC DNA]</scope>
    <source>
        <strain evidence="2 3">DSM 7382</strain>
    </source>
</reference>
<feature type="compositionally biased region" description="Low complexity" evidence="1">
    <location>
        <begin position="424"/>
        <end position="451"/>
    </location>
</feature>
<keyword evidence="3" id="KW-1185">Reference proteome</keyword>
<feature type="region of interest" description="Disordered" evidence="1">
    <location>
        <begin position="303"/>
        <end position="458"/>
    </location>
</feature>
<feature type="compositionally biased region" description="Basic and acidic residues" evidence="1">
    <location>
        <begin position="224"/>
        <end position="233"/>
    </location>
</feature>
<gene>
    <name evidence="2" type="ORF">QCA50_013785</name>
</gene>
<dbReference type="Proteomes" id="UP001385951">
    <property type="component" value="Unassembled WGS sequence"/>
</dbReference>
<feature type="compositionally biased region" description="Polar residues" evidence="1">
    <location>
        <begin position="256"/>
        <end position="265"/>
    </location>
</feature>
<name>A0AAW0G0M4_9APHY</name>